<protein>
    <recommendedName>
        <fullName evidence="6">FYVE-type domain-containing protein</fullName>
    </recommendedName>
</protein>
<dbReference type="SMART" id="SM00064">
    <property type="entry name" value="FYVE"/>
    <property type="match status" value="1"/>
</dbReference>
<evidence type="ECO:0000256" key="1">
    <source>
        <dbReference type="ARBA" id="ARBA00022723"/>
    </source>
</evidence>
<dbReference type="InterPro" id="IPR013083">
    <property type="entry name" value="Znf_RING/FYVE/PHD"/>
</dbReference>
<feature type="non-terminal residue" evidence="7">
    <location>
        <position position="1"/>
    </location>
</feature>
<proteinExistence type="predicted"/>
<evidence type="ECO:0000256" key="5">
    <source>
        <dbReference type="SAM" id="MobiDB-lite"/>
    </source>
</evidence>
<organism evidence="7">
    <name type="scientific">Arion vulgaris</name>
    <dbReference type="NCBI Taxonomy" id="1028688"/>
    <lineage>
        <taxon>Eukaryota</taxon>
        <taxon>Metazoa</taxon>
        <taxon>Spiralia</taxon>
        <taxon>Lophotrochozoa</taxon>
        <taxon>Mollusca</taxon>
        <taxon>Gastropoda</taxon>
        <taxon>Heterobranchia</taxon>
        <taxon>Euthyneura</taxon>
        <taxon>Panpulmonata</taxon>
        <taxon>Eupulmonata</taxon>
        <taxon>Stylommatophora</taxon>
        <taxon>Helicina</taxon>
        <taxon>Arionoidea</taxon>
        <taxon>Arionidae</taxon>
        <taxon>Arion</taxon>
    </lineage>
</organism>
<dbReference type="InterPro" id="IPR017455">
    <property type="entry name" value="Znf_FYVE-rel"/>
</dbReference>
<sequence>PNTSSYGHPEDGDLTSSPSRKFSIDRRRNDLSASPSSSLTLRQEMTSKSLARFRRESSKFVTPVQPPSQDRWVPDSATSVCMVCMLERFSMFNRRHHCRRCGRVVCAACSTKQTMILGVLARTCDECYE</sequence>
<gene>
    <name evidence="7" type="primary">ORF218353</name>
</gene>
<keyword evidence="1" id="KW-0479">Metal-binding</keyword>
<evidence type="ECO:0000256" key="2">
    <source>
        <dbReference type="ARBA" id="ARBA00022771"/>
    </source>
</evidence>
<evidence type="ECO:0000256" key="4">
    <source>
        <dbReference type="PROSITE-ProRule" id="PRU00091"/>
    </source>
</evidence>
<dbReference type="Gene3D" id="3.30.40.10">
    <property type="entry name" value="Zinc/RING finger domain, C3HC4 (zinc finger)"/>
    <property type="match status" value="1"/>
</dbReference>
<dbReference type="PANTHER" id="PTHR46591">
    <property type="entry name" value="ZINC FINGER FYVE DOMAIN-CONTAINING PROTEIN 26"/>
    <property type="match status" value="1"/>
</dbReference>
<reference evidence="7" key="1">
    <citation type="submission" date="2014-12" db="EMBL/GenBank/DDBJ databases">
        <title>Insight into the proteome of Arion vulgaris.</title>
        <authorList>
            <person name="Aradska J."/>
            <person name="Bulat T."/>
            <person name="Smidak R."/>
            <person name="Sarate P."/>
            <person name="Gangsoo J."/>
            <person name="Sialana F."/>
            <person name="Bilban M."/>
            <person name="Lubec G."/>
        </authorList>
    </citation>
    <scope>NUCLEOTIDE SEQUENCE</scope>
    <source>
        <tissue evidence="7">Skin</tissue>
    </source>
</reference>
<dbReference type="GO" id="GO:0000724">
    <property type="term" value="P:double-strand break repair via homologous recombination"/>
    <property type="evidence" value="ECO:0007669"/>
    <property type="project" value="InterPro"/>
</dbReference>
<keyword evidence="3" id="KW-0862">Zinc</keyword>
<dbReference type="InterPro" id="IPR011011">
    <property type="entry name" value="Znf_FYVE_PHD"/>
</dbReference>
<dbReference type="GO" id="GO:0005813">
    <property type="term" value="C:centrosome"/>
    <property type="evidence" value="ECO:0007669"/>
    <property type="project" value="TreeGrafter"/>
</dbReference>
<accession>A0A0B7C1I2</accession>
<evidence type="ECO:0000256" key="3">
    <source>
        <dbReference type="ARBA" id="ARBA00022833"/>
    </source>
</evidence>
<dbReference type="EMBL" id="HACG01051434">
    <property type="protein sequence ID" value="CEK98305.1"/>
    <property type="molecule type" value="Transcribed_RNA"/>
</dbReference>
<dbReference type="AlphaFoldDB" id="A0A0B7C1I2"/>
<keyword evidence="2 4" id="KW-0863">Zinc-finger</keyword>
<dbReference type="GO" id="GO:0030496">
    <property type="term" value="C:midbody"/>
    <property type="evidence" value="ECO:0007669"/>
    <property type="project" value="TreeGrafter"/>
</dbReference>
<dbReference type="InterPro" id="IPR000306">
    <property type="entry name" value="Znf_FYVE"/>
</dbReference>
<evidence type="ECO:0000313" key="7">
    <source>
        <dbReference type="EMBL" id="CEK98305.1"/>
    </source>
</evidence>
<dbReference type="PROSITE" id="PS50178">
    <property type="entry name" value="ZF_FYVE"/>
    <property type="match status" value="1"/>
</dbReference>
<dbReference type="GO" id="GO:0032465">
    <property type="term" value="P:regulation of cytokinesis"/>
    <property type="evidence" value="ECO:0007669"/>
    <property type="project" value="TreeGrafter"/>
</dbReference>
<dbReference type="GO" id="GO:0008270">
    <property type="term" value="F:zinc ion binding"/>
    <property type="evidence" value="ECO:0007669"/>
    <property type="project" value="UniProtKB-KW"/>
</dbReference>
<dbReference type="Pfam" id="PF01363">
    <property type="entry name" value="FYVE"/>
    <property type="match status" value="1"/>
</dbReference>
<feature type="region of interest" description="Disordered" evidence="5">
    <location>
        <begin position="1"/>
        <end position="45"/>
    </location>
</feature>
<dbReference type="SUPFAM" id="SSF57903">
    <property type="entry name" value="FYVE/PHD zinc finger"/>
    <property type="match status" value="1"/>
</dbReference>
<name>A0A0B7C1I2_9EUPU</name>
<dbReference type="PANTHER" id="PTHR46591:SF1">
    <property type="entry name" value="ZINC FINGER FYVE DOMAIN-CONTAINING PROTEIN 26"/>
    <property type="match status" value="1"/>
</dbReference>
<dbReference type="GO" id="GO:0032266">
    <property type="term" value="F:phosphatidylinositol-3-phosphate binding"/>
    <property type="evidence" value="ECO:0007669"/>
    <property type="project" value="InterPro"/>
</dbReference>
<dbReference type="GO" id="GO:0000281">
    <property type="term" value="P:mitotic cytokinesis"/>
    <property type="evidence" value="ECO:0007669"/>
    <property type="project" value="InterPro"/>
</dbReference>
<dbReference type="InterPro" id="IPR028730">
    <property type="entry name" value="ZFYVE26"/>
</dbReference>
<feature type="non-terminal residue" evidence="7">
    <location>
        <position position="129"/>
    </location>
</feature>
<feature type="domain" description="FYVE-type" evidence="6">
    <location>
        <begin position="75"/>
        <end position="129"/>
    </location>
</feature>
<feature type="compositionally biased region" description="Polar residues" evidence="5">
    <location>
        <begin position="31"/>
        <end position="45"/>
    </location>
</feature>
<evidence type="ECO:0000259" key="6">
    <source>
        <dbReference type="PROSITE" id="PS50178"/>
    </source>
</evidence>
<dbReference type="GO" id="GO:0005765">
    <property type="term" value="C:lysosomal membrane"/>
    <property type="evidence" value="ECO:0007669"/>
    <property type="project" value="TreeGrafter"/>
</dbReference>